<dbReference type="Pfam" id="PF18118">
    <property type="entry name" value="PRC2_HTH_1"/>
    <property type="match status" value="1"/>
</dbReference>
<keyword evidence="8" id="KW-0805">Transcription regulation</keyword>
<feature type="domain" description="CXC" evidence="12">
    <location>
        <begin position="409"/>
        <end position="509"/>
    </location>
</feature>
<keyword evidence="6" id="KW-0949">S-adenosyl-L-methionine</keyword>
<dbReference type="SMART" id="SM01114">
    <property type="entry name" value="CXC"/>
    <property type="match status" value="1"/>
</dbReference>
<proteinExistence type="predicted"/>
<dbReference type="InterPro" id="IPR046341">
    <property type="entry name" value="SET_dom_sf"/>
</dbReference>
<dbReference type="GO" id="GO:0032259">
    <property type="term" value="P:methylation"/>
    <property type="evidence" value="ECO:0007669"/>
    <property type="project" value="UniProtKB-KW"/>
</dbReference>
<dbReference type="EMBL" id="JAAKFY010000014">
    <property type="protein sequence ID" value="KAF3845984.1"/>
    <property type="molecule type" value="Genomic_DNA"/>
</dbReference>
<evidence type="ECO:0000256" key="8">
    <source>
        <dbReference type="ARBA" id="ARBA00023015"/>
    </source>
</evidence>
<dbReference type="AlphaFoldDB" id="A0A7J5Y978"/>
<feature type="compositionally biased region" description="Basic and acidic residues" evidence="11">
    <location>
        <begin position="223"/>
        <end position="232"/>
    </location>
</feature>
<dbReference type="SUPFAM" id="SSF82199">
    <property type="entry name" value="SET domain"/>
    <property type="match status" value="1"/>
</dbReference>
<keyword evidence="4" id="KW-0489">Methyltransferase</keyword>
<dbReference type="GO" id="GO:0035098">
    <property type="term" value="C:ESC/E(Z) complex"/>
    <property type="evidence" value="ECO:0007669"/>
    <property type="project" value="TreeGrafter"/>
</dbReference>
<dbReference type="PANTHER" id="PTHR45747">
    <property type="entry name" value="HISTONE-LYSINE N-METHYLTRANSFERASE E(Z)"/>
    <property type="match status" value="1"/>
</dbReference>
<dbReference type="Proteomes" id="UP000518266">
    <property type="component" value="Unassembled WGS sequence"/>
</dbReference>
<dbReference type="EC" id="2.1.1.356" evidence="2"/>
<keyword evidence="9" id="KW-0804">Transcription</keyword>
<feature type="compositionally biased region" description="Low complexity" evidence="11">
    <location>
        <begin position="1"/>
        <end position="18"/>
    </location>
</feature>
<evidence type="ECO:0000256" key="10">
    <source>
        <dbReference type="ARBA" id="ARBA00023242"/>
    </source>
</evidence>
<dbReference type="GO" id="GO:0140951">
    <property type="term" value="F:histone H3K27 trimethyltransferase activity"/>
    <property type="evidence" value="ECO:0007669"/>
    <property type="project" value="UniProtKB-EC"/>
</dbReference>
<evidence type="ECO:0000256" key="3">
    <source>
        <dbReference type="ARBA" id="ARBA00022491"/>
    </source>
</evidence>
<evidence type="ECO:0000256" key="9">
    <source>
        <dbReference type="ARBA" id="ARBA00023163"/>
    </source>
</evidence>
<keyword evidence="10" id="KW-0539">Nucleus</keyword>
<dbReference type="InterPro" id="IPR041343">
    <property type="entry name" value="PRC2_HTH_1"/>
</dbReference>
<evidence type="ECO:0000259" key="12">
    <source>
        <dbReference type="PROSITE" id="PS51633"/>
    </source>
</evidence>
<dbReference type="Gene3D" id="2.170.270.10">
    <property type="entry name" value="SET domain"/>
    <property type="match status" value="2"/>
</dbReference>
<dbReference type="InterPro" id="IPR001005">
    <property type="entry name" value="SANT/Myb"/>
</dbReference>
<evidence type="ECO:0000256" key="1">
    <source>
        <dbReference type="ARBA" id="ARBA00004123"/>
    </source>
</evidence>
<comment type="subcellular location">
    <subcellularLocation>
        <location evidence="1">Nucleus</location>
    </subcellularLocation>
</comment>
<dbReference type="InterPro" id="IPR045318">
    <property type="entry name" value="EZH1/2-like"/>
</dbReference>
<organism evidence="13 14">
    <name type="scientific">Dissostichus mawsoni</name>
    <name type="common">Antarctic cod</name>
    <dbReference type="NCBI Taxonomy" id="36200"/>
    <lineage>
        <taxon>Eukaryota</taxon>
        <taxon>Metazoa</taxon>
        <taxon>Chordata</taxon>
        <taxon>Craniata</taxon>
        <taxon>Vertebrata</taxon>
        <taxon>Euteleostomi</taxon>
        <taxon>Actinopterygii</taxon>
        <taxon>Neopterygii</taxon>
        <taxon>Teleostei</taxon>
        <taxon>Neoteleostei</taxon>
        <taxon>Acanthomorphata</taxon>
        <taxon>Eupercaria</taxon>
        <taxon>Perciformes</taxon>
        <taxon>Notothenioidei</taxon>
        <taxon>Nototheniidae</taxon>
        <taxon>Dissostichus</taxon>
    </lineage>
</organism>
<feature type="region of interest" description="Disordered" evidence="11">
    <location>
        <begin position="284"/>
        <end position="344"/>
    </location>
</feature>
<evidence type="ECO:0000256" key="7">
    <source>
        <dbReference type="ARBA" id="ARBA00022853"/>
    </source>
</evidence>
<sequence>MEETATAAPSPGTGAAPPTLKPEPSSFVPSRSLLEWRRRVKSEYMRLRQLKRLKKVEEVKALFNSNKQKIEQKTNVLNEEWSRLRIQSIPLSTSAGFGANKKMCTVEFGFPEFKAQAIVMRPLSTVAGIPFMYSWSSLQHNFMVEDETFLHNIPYMGDEVLEKDEAFLEELIDNYDGVHGDREGGVISDEVFKELVEALCQYSDHEEEEEEEATGAMVTAEMTGKKEDERVMRSSVEGSEETKPAFHATPNVYKRKIKEIRIETEPCGEDCFLLQKGAKEFVDQNMLRSQRSRGRRRQQRPTSSSCPGPSVSAEEVQESDHETTSSSEENSRCQTPTKLRPAVDNGEQQASCAVQWSGAEESLFRVLHGTYFNNFCSIARLIGTKSCKEVYEFAVKEALSHRVPLVDAGIPPQKKKRKHRHDIATYSPTYSRAAECKTVLQYSGSSQRRKFPLAMVGQNRFPGCRCKTQCNTKQCPCYLAVRECDPDLCMTCGTAEHWDNKMISCKNCSIQRSLKKMLPDGAPSSKNQFRRMSSSLNTAERCEFTGFFLAKLFASIAVVMVNGDHRIGIFAKRAILQGEELFFDYRYSQADALKYVGIEREVDTA</sequence>
<evidence type="ECO:0000256" key="2">
    <source>
        <dbReference type="ARBA" id="ARBA00012186"/>
    </source>
</evidence>
<gene>
    <name evidence="13" type="ORF">F7725_003062</name>
</gene>
<dbReference type="InterPro" id="IPR041355">
    <property type="entry name" value="Pre-SET_CXC"/>
</dbReference>
<dbReference type="CDD" id="cd00167">
    <property type="entry name" value="SANT"/>
    <property type="match status" value="1"/>
</dbReference>
<feature type="compositionally biased region" description="Basic residues" evidence="11">
    <location>
        <begin position="290"/>
        <end position="299"/>
    </location>
</feature>
<comment type="caution">
    <text evidence="13">The sequence shown here is derived from an EMBL/GenBank/DDBJ whole genome shotgun (WGS) entry which is preliminary data.</text>
</comment>
<keyword evidence="5" id="KW-0808">Transferase</keyword>
<dbReference type="PANTHER" id="PTHR45747:SF20">
    <property type="entry name" value="[HISTONE H3]-LYSINE(27) N-TRIMETHYLTRANSFERASE"/>
    <property type="match status" value="1"/>
</dbReference>
<dbReference type="GO" id="GO:0031507">
    <property type="term" value="P:heterochromatin formation"/>
    <property type="evidence" value="ECO:0007669"/>
    <property type="project" value="TreeGrafter"/>
</dbReference>
<evidence type="ECO:0000256" key="11">
    <source>
        <dbReference type="SAM" id="MobiDB-lite"/>
    </source>
</evidence>
<dbReference type="GO" id="GO:0003682">
    <property type="term" value="F:chromatin binding"/>
    <property type="evidence" value="ECO:0007669"/>
    <property type="project" value="TreeGrafter"/>
</dbReference>
<keyword evidence="14" id="KW-1185">Reference proteome</keyword>
<evidence type="ECO:0000313" key="13">
    <source>
        <dbReference type="EMBL" id="KAF3845984.1"/>
    </source>
</evidence>
<dbReference type="OrthoDB" id="6141102at2759"/>
<evidence type="ECO:0000256" key="6">
    <source>
        <dbReference type="ARBA" id="ARBA00022691"/>
    </source>
</evidence>
<dbReference type="Pfam" id="PF18264">
    <property type="entry name" value="preSET_CXC"/>
    <property type="match status" value="1"/>
</dbReference>
<dbReference type="Pfam" id="PF11616">
    <property type="entry name" value="EZH2_WD-Binding"/>
    <property type="match status" value="1"/>
</dbReference>
<reference evidence="13 14" key="1">
    <citation type="submission" date="2020-03" db="EMBL/GenBank/DDBJ databases">
        <title>Dissostichus mawsoni Genome sequencing and assembly.</title>
        <authorList>
            <person name="Park H."/>
        </authorList>
    </citation>
    <scope>NUCLEOTIDE SEQUENCE [LARGE SCALE GENOMIC DNA]</scope>
    <source>
        <strain evidence="13">DM0001</strain>
        <tissue evidence="13">Muscle</tissue>
    </source>
</reference>
<feature type="region of interest" description="Disordered" evidence="11">
    <location>
        <begin position="223"/>
        <end position="245"/>
    </location>
</feature>
<evidence type="ECO:0000256" key="4">
    <source>
        <dbReference type="ARBA" id="ARBA00022603"/>
    </source>
</evidence>
<feature type="region of interest" description="Disordered" evidence="11">
    <location>
        <begin position="1"/>
        <end position="27"/>
    </location>
</feature>
<dbReference type="InterPro" id="IPR021654">
    <property type="entry name" value="EZH1/EZH2"/>
</dbReference>
<keyword evidence="3" id="KW-0678">Repressor</keyword>
<keyword evidence="7" id="KW-0156">Chromatin regulator</keyword>
<protein>
    <recommendedName>
        <fullName evidence="2">[histone H3]-lysine(27) N-trimethyltransferase</fullName>
        <ecNumber evidence="2">2.1.1.356</ecNumber>
    </recommendedName>
</protein>
<evidence type="ECO:0000313" key="14">
    <source>
        <dbReference type="Proteomes" id="UP000518266"/>
    </source>
</evidence>
<dbReference type="InterPro" id="IPR033467">
    <property type="entry name" value="Tesmin/TSO1-like_CXC"/>
</dbReference>
<accession>A0A7J5Y978</accession>
<name>A0A7J5Y978_DISMA</name>
<dbReference type="PROSITE" id="PS51633">
    <property type="entry name" value="CXC"/>
    <property type="match status" value="1"/>
</dbReference>
<evidence type="ECO:0000256" key="5">
    <source>
        <dbReference type="ARBA" id="ARBA00022679"/>
    </source>
</evidence>
<dbReference type="InterPro" id="IPR026489">
    <property type="entry name" value="CXC_dom"/>
</dbReference>